<evidence type="ECO:0000313" key="2">
    <source>
        <dbReference type="Proteomes" id="UP001151287"/>
    </source>
</evidence>
<keyword evidence="2" id="KW-1185">Reference proteome</keyword>
<dbReference type="AlphaFoldDB" id="A0A9Q0CDI5"/>
<proteinExistence type="predicted"/>
<accession>A0A9Q0CDI5</accession>
<dbReference type="EMBL" id="JAMQYH010000004">
    <property type="protein sequence ID" value="KAJ1691928.1"/>
    <property type="molecule type" value="Genomic_DNA"/>
</dbReference>
<comment type="caution">
    <text evidence="1">The sequence shown here is derived from an EMBL/GenBank/DDBJ whole genome shotgun (WGS) entry which is preliminary data.</text>
</comment>
<dbReference type="PANTHER" id="PTHR31300:SF34">
    <property type="entry name" value="PLANT_T8K14-16 PROTEIN"/>
    <property type="match status" value="1"/>
</dbReference>
<gene>
    <name evidence="1" type="ORF">LUZ63_016083</name>
</gene>
<dbReference type="Pfam" id="PF04788">
    <property type="entry name" value="DUF620"/>
    <property type="match status" value="1"/>
</dbReference>
<name>A0A9Q0CDI5_9POAL</name>
<sequence length="369" mass="41163">MVPKGRTKAPADMFCMQQQQQLTPLTEDPDPESHEDCHKARKENSWHLVKTWFRAHTDKGTQRNLRLVLGVLGCPLAPIPLTSEIDDHDIISIKNTPIEASSAKYIIQQYLASTGCLKLQNSMKSMYASGSMRLACGSGESEGPIKRTSETGCFVVWQKSPGRWLVELVVAGYRVVAGSDGKIVWRHLPWLGTHAARGPHRPLRRIIQGLDPRSTALMFSKSRCLGEKRVGDEDCFVLKATADRAAISKRNDGPTEVIRHVLYGYFSQKNGLLMYLEDSQLTRVQVAGSAAVYWETTIGSTLEDYREADGIMVAHHGRSVATVFRFGDTAGMHSRTRVEEAWKIDDIVFNVAGLSEDCFLPPEEILKCF</sequence>
<dbReference type="PANTHER" id="PTHR31300">
    <property type="entry name" value="LIPASE"/>
    <property type="match status" value="1"/>
</dbReference>
<evidence type="ECO:0000313" key="1">
    <source>
        <dbReference type="EMBL" id="KAJ1691928.1"/>
    </source>
</evidence>
<dbReference type="OrthoDB" id="1863180at2759"/>
<dbReference type="InterPro" id="IPR006873">
    <property type="entry name" value="DUF620"/>
</dbReference>
<dbReference type="Proteomes" id="UP001151287">
    <property type="component" value="Unassembled WGS sequence"/>
</dbReference>
<organism evidence="1 2">
    <name type="scientific">Rhynchospora breviuscula</name>
    <dbReference type="NCBI Taxonomy" id="2022672"/>
    <lineage>
        <taxon>Eukaryota</taxon>
        <taxon>Viridiplantae</taxon>
        <taxon>Streptophyta</taxon>
        <taxon>Embryophyta</taxon>
        <taxon>Tracheophyta</taxon>
        <taxon>Spermatophyta</taxon>
        <taxon>Magnoliopsida</taxon>
        <taxon>Liliopsida</taxon>
        <taxon>Poales</taxon>
        <taxon>Cyperaceae</taxon>
        <taxon>Cyperoideae</taxon>
        <taxon>Rhynchosporeae</taxon>
        <taxon>Rhynchospora</taxon>
    </lineage>
</organism>
<protein>
    <submittedName>
        <fullName evidence="1">Uncharacterized protein</fullName>
    </submittedName>
</protein>
<reference evidence="1" key="1">
    <citation type="journal article" date="2022" name="Cell">
        <title>Repeat-based holocentromeres influence genome architecture and karyotype evolution.</title>
        <authorList>
            <person name="Hofstatter P.G."/>
            <person name="Thangavel G."/>
            <person name="Lux T."/>
            <person name="Neumann P."/>
            <person name="Vondrak T."/>
            <person name="Novak P."/>
            <person name="Zhang M."/>
            <person name="Costa L."/>
            <person name="Castellani M."/>
            <person name="Scott A."/>
            <person name="Toegelov H."/>
            <person name="Fuchs J."/>
            <person name="Mata-Sucre Y."/>
            <person name="Dias Y."/>
            <person name="Vanzela A.L.L."/>
            <person name="Huettel B."/>
            <person name="Almeida C.C.S."/>
            <person name="Simkova H."/>
            <person name="Souza G."/>
            <person name="Pedrosa-Harand A."/>
            <person name="Macas J."/>
            <person name="Mayer K.F.X."/>
            <person name="Houben A."/>
            <person name="Marques A."/>
        </authorList>
    </citation>
    <scope>NUCLEOTIDE SEQUENCE</scope>
    <source>
        <strain evidence="1">RhyBre1mFocal</strain>
    </source>
</reference>